<name>A0ABS5VUD1_9BACT</name>
<keyword evidence="2" id="KW-1185">Reference proteome</keyword>
<evidence type="ECO:0000313" key="2">
    <source>
        <dbReference type="Proteomes" id="UP000772618"/>
    </source>
</evidence>
<organism evidence="1 2">
    <name type="scientific">Chryseosolibacter indicus</name>
    <dbReference type="NCBI Taxonomy" id="2782351"/>
    <lineage>
        <taxon>Bacteria</taxon>
        <taxon>Pseudomonadati</taxon>
        <taxon>Bacteroidota</taxon>
        <taxon>Cytophagia</taxon>
        <taxon>Cytophagales</taxon>
        <taxon>Chryseotaleaceae</taxon>
        <taxon>Chryseosolibacter</taxon>
    </lineage>
</organism>
<dbReference type="Proteomes" id="UP000772618">
    <property type="component" value="Unassembled WGS sequence"/>
</dbReference>
<gene>
    <name evidence="1" type="ORF">KK060_17250</name>
</gene>
<reference evidence="1 2" key="1">
    <citation type="submission" date="2021-05" db="EMBL/GenBank/DDBJ databases">
        <title>A Polyphasic approach of four new species of the genus Ohtaekwangia: Ohtaekwangia histidinii sp. nov., Ohtaekwangia cretensis sp. nov., Ohtaekwangia indiensis sp. nov., Ohtaekwangia reichenbachii sp. nov. from diverse environment.</title>
        <authorList>
            <person name="Octaviana S."/>
        </authorList>
    </citation>
    <scope>NUCLEOTIDE SEQUENCE [LARGE SCALE GENOMIC DNA]</scope>
    <source>
        <strain evidence="1 2">PWU20</strain>
    </source>
</reference>
<dbReference type="EMBL" id="JAHESD010000045">
    <property type="protein sequence ID" value="MBT1705043.1"/>
    <property type="molecule type" value="Genomic_DNA"/>
</dbReference>
<accession>A0ABS5VUD1</accession>
<sequence length="98" mass="10847">MGHDILSLPEVLLRVSFLLLKSFPGIYVAEIYLTVASNNQAAYGKVISKPLNRLMNREGARMAGINDKHYPIVDCHQGKPKQLTLVNSQRRLEGGAIS</sequence>
<evidence type="ECO:0000313" key="1">
    <source>
        <dbReference type="EMBL" id="MBT1705043.1"/>
    </source>
</evidence>
<comment type="caution">
    <text evidence="1">The sequence shown here is derived from an EMBL/GenBank/DDBJ whole genome shotgun (WGS) entry which is preliminary data.</text>
</comment>
<proteinExistence type="predicted"/>
<protein>
    <submittedName>
        <fullName evidence="1">Uncharacterized protein</fullName>
    </submittedName>
</protein>